<evidence type="ECO:0000313" key="2">
    <source>
        <dbReference type="EMBL" id="MDT2252108.1"/>
    </source>
</evidence>
<gene>
    <name evidence="2" type="ORF">P7H09_12725</name>
</gene>
<keyword evidence="1" id="KW-0472">Membrane</keyword>
<evidence type="ECO:0000313" key="3">
    <source>
        <dbReference type="Proteomes" id="UP001259239"/>
    </source>
</evidence>
<evidence type="ECO:0000256" key="1">
    <source>
        <dbReference type="SAM" id="Phobius"/>
    </source>
</evidence>
<keyword evidence="1" id="KW-0812">Transmembrane</keyword>
<keyword evidence="1" id="KW-1133">Transmembrane helix</keyword>
<proteinExistence type="predicted"/>
<accession>A0AAP5JU97</accession>
<reference evidence="2" key="2">
    <citation type="submission" date="2023-03" db="EMBL/GenBank/DDBJ databases">
        <authorList>
            <person name="Obshta O."/>
            <person name="Zabrodski M.W."/>
            <person name="Soomro T."/>
            <person name="Wilson G."/>
            <person name="Masood F."/>
            <person name="Thebeau J."/>
            <person name="Bezerra Da Silva M.C."/>
            <person name="Raza F."/>
            <person name="Biganski S."/>
            <person name="Jose M."/>
            <person name="Camilli M."/>
            <person name="Kozii I.V."/>
            <person name="Kozii R.V."/>
            <person name="Simko E."/>
            <person name="Wood S.C."/>
        </authorList>
    </citation>
    <scope>NUCLEOTIDE SEQUENCE</scope>
    <source>
        <strain evidence="2">PL001</strain>
    </source>
</reference>
<reference evidence="2" key="1">
    <citation type="journal article" date="2023" name="J. Vet. Diagn. Invest.">
        <title>Oxytetracycline-resistant Paenibacillus larvae identified in commercial beekeeping operations in Saskatchewan using pooled honey sampling.</title>
        <authorList>
            <person name="Obshta O."/>
            <person name="Zabrodski M.W."/>
            <person name="Soomro T."/>
            <person name="Wilson G."/>
            <person name="Masood F."/>
            <person name="Thebeau J."/>
            <person name="Silva M.C.B."/>
            <person name="Biganski S."/>
            <person name="Kozii I.V."/>
            <person name="Koziy R.V."/>
            <person name="Raza M.F."/>
            <person name="Jose M.S."/>
            <person name="Simko E."/>
            <person name="Wood S.C."/>
        </authorList>
    </citation>
    <scope>NUCLEOTIDE SEQUENCE</scope>
    <source>
        <strain evidence="2">PL001</strain>
    </source>
</reference>
<name>A0AAP5JU97_9BACL</name>
<organism evidence="2 3">
    <name type="scientific">Paenibacillus larvae</name>
    <dbReference type="NCBI Taxonomy" id="1464"/>
    <lineage>
        <taxon>Bacteria</taxon>
        <taxon>Bacillati</taxon>
        <taxon>Bacillota</taxon>
        <taxon>Bacilli</taxon>
        <taxon>Bacillales</taxon>
        <taxon>Paenibacillaceae</taxon>
        <taxon>Paenibacillus</taxon>
    </lineage>
</organism>
<dbReference type="EMBL" id="JARQGV010000004">
    <property type="protein sequence ID" value="MDT2252108.1"/>
    <property type="molecule type" value="Genomic_DNA"/>
</dbReference>
<protein>
    <submittedName>
        <fullName evidence="2">Uncharacterized protein</fullName>
    </submittedName>
</protein>
<sequence length="59" mass="6343">MQNLAHITITAWAMGGFNDLLIYNKGFSAVLGSAAALMGMGILFLSISIRKFHVSAKSR</sequence>
<dbReference type="AlphaFoldDB" id="A0AAP5JU97"/>
<dbReference type="Proteomes" id="UP001259239">
    <property type="component" value="Unassembled WGS sequence"/>
</dbReference>
<comment type="caution">
    <text evidence="2">The sequence shown here is derived from an EMBL/GenBank/DDBJ whole genome shotgun (WGS) entry which is preliminary data.</text>
</comment>
<dbReference type="RefSeq" id="WP_268589443.1">
    <property type="nucleotide sequence ID" value="NZ_JAMDNE010000046.1"/>
</dbReference>
<feature type="transmembrane region" description="Helical" evidence="1">
    <location>
        <begin position="27"/>
        <end position="49"/>
    </location>
</feature>